<gene>
    <name evidence="1" type="ORF">BCL90_0165</name>
</gene>
<comment type="caution">
    <text evidence="1">The sequence shown here is derived from an EMBL/GenBank/DDBJ whole genome shotgun (WGS) entry which is preliminary data.</text>
</comment>
<organism evidence="1 2">
    <name type="scientific">Pedobacter alluvionis</name>
    <dbReference type="NCBI Taxonomy" id="475253"/>
    <lineage>
        <taxon>Bacteria</taxon>
        <taxon>Pseudomonadati</taxon>
        <taxon>Bacteroidota</taxon>
        <taxon>Sphingobacteriia</taxon>
        <taxon>Sphingobacteriales</taxon>
        <taxon>Sphingobacteriaceae</taxon>
        <taxon>Pedobacter</taxon>
    </lineage>
</organism>
<protein>
    <submittedName>
        <fullName evidence="1">Uncharacterized protein</fullName>
    </submittedName>
</protein>
<dbReference type="OrthoDB" id="8481085at2"/>
<evidence type="ECO:0000313" key="2">
    <source>
        <dbReference type="Proteomes" id="UP000273898"/>
    </source>
</evidence>
<dbReference type="AlphaFoldDB" id="A0A497Y9R3"/>
<name>A0A497Y9R3_9SPHI</name>
<dbReference type="EMBL" id="RCCK01000010">
    <property type="protein sequence ID" value="RLJ79468.1"/>
    <property type="molecule type" value="Genomic_DNA"/>
</dbReference>
<evidence type="ECO:0000313" key="1">
    <source>
        <dbReference type="EMBL" id="RLJ79468.1"/>
    </source>
</evidence>
<proteinExistence type="predicted"/>
<accession>A0A497Y9R3</accession>
<sequence length="307" mass="35980">MIKDLRMEEILNQLGIDKRIIDLSFGVIRPFDEFSSWEYYGAIDGNDKSGFPYPPLFIPIIIDYNSTPIADGIIKHWFTDRVMSFGFMDFGNSFQLGESSINQNQYIEALFFEQFTNQHRSIINNEVLDKAKELGLSENQLTVFKNLTDKKQHNTECYLPSFISDPPLNCIQTENSYKGAHPSNNEILIERNLNNASFFEIFQKEWIGYESPKDSFSWFKKKPNFKPAEYIPEWLKPETNKHQLFDKYVSNNEYDKAWLTINGPGFTPKEVGERLQQLKAYSSDATYHLWADFWCKKYGDMDTFIFI</sequence>
<reference evidence="1 2" key="1">
    <citation type="submission" date="2018-10" db="EMBL/GenBank/DDBJ databases">
        <title>Genomic Encyclopedia of Archaeal and Bacterial Type Strains, Phase II (KMG-II): from individual species to whole genera.</title>
        <authorList>
            <person name="Goeker M."/>
        </authorList>
    </citation>
    <scope>NUCLEOTIDE SEQUENCE [LARGE SCALE GENOMIC DNA]</scope>
    <source>
        <strain evidence="1 2">DSM 19624</strain>
    </source>
</reference>
<dbReference type="Proteomes" id="UP000273898">
    <property type="component" value="Unassembled WGS sequence"/>
</dbReference>